<dbReference type="Pfam" id="PF00107">
    <property type="entry name" value="ADH_zinc_N"/>
    <property type="match status" value="1"/>
</dbReference>
<dbReference type="SUPFAM" id="SSF51735">
    <property type="entry name" value="NAD(P)-binding Rossmann-fold domains"/>
    <property type="match status" value="1"/>
</dbReference>
<evidence type="ECO:0000313" key="3">
    <source>
        <dbReference type="Proteomes" id="UP001227101"/>
    </source>
</evidence>
<dbReference type="InterPro" id="IPR051397">
    <property type="entry name" value="Zn-ADH-like_protein"/>
</dbReference>
<dbReference type="Proteomes" id="UP001227101">
    <property type="component" value="Chromosome"/>
</dbReference>
<organism evidence="2 3">
    <name type="scientific">Amycolatopsis nalaikhensis</name>
    <dbReference type="NCBI Taxonomy" id="715472"/>
    <lineage>
        <taxon>Bacteria</taxon>
        <taxon>Bacillati</taxon>
        <taxon>Actinomycetota</taxon>
        <taxon>Actinomycetes</taxon>
        <taxon>Pseudonocardiales</taxon>
        <taxon>Pseudonocardiaceae</taxon>
        <taxon>Amycolatopsis</taxon>
    </lineage>
</organism>
<evidence type="ECO:0000259" key="1">
    <source>
        <dbReference type="SMART" id="SM00829"/>
    </source>
</evidence>
<dbReference type="InterPro" id="IPR011032">
    <property type="entry name" value="GroES-like_sf"/>
</dbReference>
<name>A0ABY8XH00_9PSEU</name>
<feature type="domain" description="Enoyl reductase (ER)" evidence="1">
    <location>
        <begin position="10"/>
        <end position="313"/>
    </location>
</feature>
<keyword evidence="3" id="KW-1185">Reference proteome</keyword>
<dbReference type="RefSeq" id="WP_285451658.1">
    <property type="nucleotide sequence ID" value="NZ_CP127173.1"/>
</dbReference>
<dbReference type="Gene3D" id="3.90.180.10">
    <property type="entry name" value="Medium-chain alcohol dehydrogenases, catalytic domain"/>
    <property type="match status" value="1"/>
</dbReference>
<accession>A0ABY8XH00</accession>
<dbReference type="Gene3D" id="3.40.50.720">
    <property type="entry name" value="NAD(P)-binding Rossmann-like Domain"/>
    <property type="match status" value="1"/>
</dbReference>
<dbReference type="EMBL" id="CP127173">
    <property type="protein sequence ID" value="WIV54894.1"/>
    <property type="molecule type" value="Genomic_DNA"/>
</dbReference>
<dbReference type="PANTHER" id="PTHR43677:SF11">
    <property type="entry name" value="ZINC-CONTAINING ALCOHOL DEHYDROGENASE"/>
    <property type="match status" value="1"/>
</dbReference>
<sequence length="315" mass="32369">MRAAEIRAAGRPPVVAERAVPEAGPDGVVVEVTAAPITPLDQLCASGTSYFGVPATPYVPGVQGVGVLTRPTPSHPAGTPVWFATAAGMRPGDGSMAEHAVVAPADLVVLPREAEHALVAALGLSAVAAWRCLTATGGLTVGETVLVLGAGGVVGQSAVQLARIAGAGHVVACARTDTALERARRFGADHTVRLDEDEDVEDLARRFGEPDLVIDPVWGFPAAAALRALRPGGRLVNLGSAAGEQCPIPSAVLRSRSLRVLGYTNNALTTEERREALLTVVDHAVAGTLTVDFTRVPLADAAGAWDRPGRVVLVP</sequence>
<dbReference type="SMART" id="SM00829">
    <property type="entry name" value="PKS_ER"/>
    <property type="match status" value="1"/>
</dbReference>
<reference evidence="2 3" key="1">
    <citation type="submission" date="2023-06" db="EMBL/GenBank/DDBJ databases">
        <authorList>
            <person name="Oyuntsetseg B."/>
            <person name="Kim S.B."/>
        </authorList>
    </citation>
    <scope>NUCLEOTIDE SEQUENCE [LARGE SCALE GENOMIC DNA]</scope>
    <source>
        <strain evidence="2 3">2-2</strain>
    </source>
</reference>
<dbReference type="PANTHER" id="PTHR43677">
    <property type="entry name" value="SHORT-CHAIN DEHYDROGENASE/REDUCTASE"/>
    <property type="match status" value="1"/>
</dbReference>
<dbReference type="SUPFAM" id="SSF50129">
    <property type="entry name" value="GroES-like"/>
    <property type="match status" value="1"/>
</dbReference>
<dbReference type="InterPro" id="IPR013149">
    <property type="entry name" value="ADH-like_C"/>
</dbReference>
<proteinExistence type="predicted"/>
<dbReference type="InterPro" id="IPR020843">
    <property type="entry name" value="ER"/>
</dbReference>
<dbReference type="InterPro" id="IPR036291">
    <property type="entry name" value="NAD(P)-bd_dom_sf"/>
</dbReference>
<protein>
    <submittedName>
        <fullName evidence="2">Zinc-binding alcohol dehydrogenase family protein</fullName>
    </submittedName>
</protein>
<evidence type="ECO:0000313" key="2">
    <source>
        <dbReference type="EMBL" id="WIV54894.1"/>
    </source>
</evidence>
<gene>
    <name evidence="2" type="ORF">QP939_39640</name>
</gene>